<evidence type="ECO:0000313" key="3">
    <source>
        <dbReference type="EMBL" id="TDL28221.1"/>
    </source>
</evidence>
<dbReference type="Gene3D" id="3.60.110.10">
    <property type="entry name" value="Carbon-nitrogen hydrolase"/>
    <property type="match status" value="1"/>
</dbReference>
<keyword evidence="4" id="KW-1185">Reference proteome</keyword>
<gene>
    <name evidence="3" type="ORF">BD410DRAFT_713382</name>
</gene>
<feature type="transmembrane region" description="Helical" evidence="1">
    <location>
        <begin position="126"/>
        <end position="147"/>
    </location>
</feature>
<feature type="transmembrane region" description="Helical" evidence="1">
    <location>
        <begin position="61"/>
        <end position="80"/>
    </location>
</feature>
<feature type="transmembrane region" description="Helical" evidence="1">
    <location>
        <begin position="92"/>
        <end position="114"/>
    </location>
</feature>
<organism evidence="3 4">
    <name type="scientific">Rickenella mellea</name>
    <dbReference type="NCBI Taxonomy" id="50990"/>
    <lineage>
        <taxon>Eukaryota</taxon>
        <taxon>Fungi</taxon>
        <taxon>Dikarya</taxon>
        <taxon>Basidiomycota</taxon>
        <taxon>Agaricomycotina</taxon>
        <taxon>Agaricomycetes</taxon>
        <taxon>Hymenochaetales</taxon>
        <taxon>Rickenellaceae</taxon>
        <taxon>Rickenella</taxon>
    </lineage>
</organism>
<evidence type="ECO:0000256" key="1">
    <source>
        <dbReference type="SAM" id="Phobius"/>
    </source>
</evidence>
<evidence type="ECO:0000313" key="4">
    <source>
        <dbReference type="Proteomes" id="UP000294933"/>
    </source>
</evidence>
<accession>A0A4Y7QLU8</accession>
<feature type="transmembrane region" description="Helical" evidence="1">
    <location>
        <begin position="207"/>
        <end position="225"/>
    </location>
</feature>
<keyword evidence="1" id="KW-0812">Transmembrane</keyword>
<feature type="domain" description="CN hydrolase" evidence="2">
    <location>
        <begin position="241"/>
        <end position="476"/>
    </location>
</feature>
<reference evidence="3 4" key="1">
    <citation type="submission" date="2018-06" db="EMBL/GenBank/DDBJ databases">
        <title>A transcriptomic atlas of mushroom development highlights an independent origin of complex multicellularity.</title>
        <authorList>
            <consortium name="DOE Joint Genome Institute"/>
            <person name="Krizsan K."/>
            <person name="Almasi E."/>
            <person name="Merenyi Z."/>
            <person name="Sahu N."/>
            <person name="Viragh M."/>
            <person name="Koszo T."/>
            <person name="Mondo S."/>
            <person name="Kiss B."/>
            <person name="Balint B."/>
            <person name="Kues U."/>
            <person name="Barry K."/>
            <person name="Hegedus J.C."/>
            <person name="Henrissat B."/>
            <person name="Johnson J."/>
            <person name="Lipzen A."/>
            <person name="Ohm R."/>
            <person name="Nagy I."/>
            <person name="Pangilinan J."/>
            <person name="Yan J."/>
            <person name="Xiong Y."/>
            <person name="Grigoriev I.V."/>
            <person name="Hibbett D.S."/>
            <person name="Nagy L.G."/>
        </authorList>
    </citation>
    <scope>NUCLEOTIDE SEQUENCE [LARGE SCALE GENOMIC DNA]</scope>
    <source>
        <strain evidence="3 4">SZMC22713</strain>
    </source>
</reference>
<name>A0A4Y7QLU8_9AGAM</name>
<protein>
    <recommendedName>
        <fullName evidence="2">CN hydrolase domain-containing protein</fullName>
    </recommendedName>
</protein>
<dbReference type="VEuPathDB" id="FungiDB:BD410DRAFT_713382"/>
<feature type="transmembrane region" description="Helical" evidence="1">
    <location>
        <begin position="167"/>
        <end position="187"/>
    </location>
</feature>
<dbReference type="InterPro" id="IPR036526">
    <property type="entry name" value="C-N_Hydrolase_sf"/>
</dbReference>
<dbReference type="PROSITE" id="PS50263">
    <property type="entry name" value="CN_HYDROLASE"/>
    <property type="match status" value="1"/>
</dbReference>
<dbReference type="EMBL" id="ML170158">
    <property type="protein sequence ID" value="TDL28221.1"/>
    <property type="molecule type" value="Genomic_DNA"/>
</dbReference>
<feature type="transmembrane region" description="Helical" evidence="1">
    <location>
        <begin position="20"/>
        <end position="49"/>
    </location>
</feature>
<evidence type="ECO:0000259" key="2">
    <source>
        <dbReference type="PROSITE" id="PS50263"/>
    </source>
</evidence>
<dbReference type="InterPro" id="IPR003010">
    <property type="entry name" value="C-N_Hydrolase"/>
</dbReference>
<dbReference type="Proteomes" id="UP000294933">
    <property type="component" value="Unassembled WGS sequence"/>
</dbReference>
<keyword evidence="1" id="KW-0472">Membrane</keyword>
<proteinExistence type="predicted"/>
<keyword evidence="1" id="KW-1133">Transmembrane helix</keyword>
<dbReference type="OrthoDB" id="2626014at2759"/>
<dbReference type="SUPFAM" id="SSF56317">
    <property type="entry name" value="Carbon-nitrogen hydrolase"/>
    <property type="match status" value="1"/>
</dbReference>
<dbReference type="STRING" id="50990.A0A4Y7QLU8"/>
<dbReference type="AlphaFoldDB" id="A0A4Y7QLU8"/>
<sequence>MEETDFRRVVTQHPTALVGMASALSLFALGPSPSFVPVILLIATLRLYATIVTARYRPHPVRSLLILTGCLTACIAFTHVGPSAHALSTPTLAVLSLVVLSTISCLLALVPVLIDAYSVRLQSIPRWAHLLLFPAIWASSIHFIAQHNPVGELITWTPVLGVDAYRWIRPFLGPIGINWIVAAWAAVVAQIAVDDQESGSNRNSKKLQVWSLAVFLLLMALPSWFSSTLPLPVDSPSTTPYTFGCALPPSDVKNPTFDDYVAATAQIVNQAQIVLWPEGAVQFESAEAKRVAAEKIKDRAAGAYIAVSFEEYLPRENHTRSGLRRNGVMLINQRHGVVFEYYKRNLVPLVESFSQIPSNDPPSVVPITFKTNKKKFPDLPITASICLDFATSSPFADLPIRPALILGPARTWDIKVATAMWEQAKARAEEIGSTVLWCDGGAGGISGIAGQGMNEVFQTGAGSWIKTIGIGAPFNENATTFYARGGNWSAYTLVWVPFFIAWATSDARNMQVRANWLLRGWRAWRQRRNRGQMEAGERTQLLL</sequence>